<evidence type="ECO:0000313" key="4">
    <source>
        <dbReference type="Proteomes" id="UP001321249"/>
    </source>
</evidence>
<organism evidence="2 3">
    <name type="scientific">Candidatus Lucifugimonas marina</name>
    <dbReference type="NCBI Taxonomy" id="3038979"/>
    <lineage>
        <taxon>Bacteria</taxon>
        <taxon>Bacillati</taxon>
        <taxon>Chloroflexota</taxon>
        <taxon>Dehalococcoidia</taxon>
        <taxon>SAR202 cluster</taxon>
        <taxon>Candidatus Lucifugimonadales</taxon>
        <taxon>Candidatus Lucifugimonadaceae</taxon>
        <taxon>Candidatus Lucifugimonas</taxon>
    </lineage>
</organism>
<proteinExistence type="predicted"/>
<gene>
    <name evidence="1" type="ORF">GKO46_10635</name>
    <name evidence="2" type="ORF">GKO48_10905</name>
</gene>
<reference evidence="3" key="3">
    <citation type="submission" date="2023-06" db="EMBL/GenBank/DDBJ databases">
        <title>Pangenomics reveal diversification of enzyme families and niche specialization in globally abundant SAR202 bacteria.</title>
        <authorList>
            <person name="Saw J.H.W."/>
        </authorList>
    </citation>
    <scope>NUCLEOTIDE SEQUENCE [LARGE SCALE GENOMIC DNA]</scope>
    <source>
        <strain evidence="3">JH1073</strain>
    </source>
</reference>
<dbReference type="AlphaFoldDB" id="A0AAJ5ZHJ4"/>
<dbReference type="EMBL" id="WMBE01000003">
    <property type="protein sequence ID" value="MDG0867520.1"/>
    <property type="molecule type" value="Genomic_DNA"/>
</dbReference>
<keyword evidence="3" id="KW-1185">Reference proteome</keyword>
<dbReference type="Proteomes" id="UP001321249">
    <property type="component" value="Unassembled WGS sequence"/>
</dbReference>
<evidence type="ECO:0000313" key="1">
    <source>
        <dbReference type="EMBL" id="MDG0867520.1"/>
    </source>
</evidence>
<evidence type="ECO:0000313" key="2">
    <source>
        <dbReference type="EMBL" id="WFG40106.1"/>
    </source>
</evidence>
<reference evidence="3 4" key="1">
    <citation type="submission" date="2019-11" db="EMBL/GenBank/DDBJ databases">
        <authorList>
            <person name="Cho J.-C."/>
        </authorList>
    </citation>
    <scope>NUCLEOTIDE SEQUENCE [LARGE SCALE GENOMIC DNA]</scope>
    <source>
        <strain evidence="2 3">JH1073</strain>
        <strain evidence="1 4">JH702</strain>
    </source>
</reference>
<evidence type="ECO:0000313" key="3">
    <source>
        <dbReference type="Proteomes" id="UP001219901"/>
    </source>
</evidence>
<dbReference type="Proteomes" id="UP001219901">
    <property type="component" value="Chromosome"/>
</dbReference>
<dbReference type="RefSeq" id="WP_342825961.1">
    <property type="nucleotide sequence ID" value="NZ_CP046146.1"/>
</dbReference>
<dbReference type="EMBL" id="CP046147">
    <property type="protein sequence ID" value="WFG40106.1"/>
    <property type="molecule type" value="Genomic_DNA"/>
</dbReference>
<sequence>MSNVIRLAFRRLGHAFDTKLVSAKELDQANLLGDQVARHSHYASSKTRRTYQVS</sequence>
<reference evidence="2" key="2">
    <citation type="journal article" date="2023" name="Nat. Commun.">
        <title>Cultivation of marine bacteria of the SAR202 clade.</title>
        <authorList>
            <person name="Lim Y."/>
            <person name="Seo J.H."/>
            <person name="Giovannoni S.J."/>
            <person name="Kang I."/>
            <person name="Cho J.C."/>
        </authorList>
    </citation>
    <scope>NUCLEOTIDE SEQUENCE</scope>
    <source>
        <strain evidence="2">JH1073</strain>
    </source>
</reference>
<name>A0AAJ5ZHJ4_9CHLR</name>
<accession>A0AAJ5ZHJ4</accession>
<protein>
    <submittedName>
        <fullName evidence="2">Uncharacterized protein</fullName>
    </submittedName>
</protein>